<dbReference type="Gene3D" id="3.40.50.1110">
    <property type="entry name" value="SGNH hydrolase"/>
    <property type="match status" value="1"/>
</dbReference>
<feature type="domain" description="SGNH hydrolase-type esterase" evidence="2">
    <location>
        <begin position="63"/>
        <end position="223"/>
    </location>
</feature>
<accession>A0A7H8NK85</accession>
<dbReference type="CDD" id="cd01832">
    <property type="entry name" value="SGNH_hydrolase_like_1"/>
    <property type="match status" value="1"/>
</dbReference>
<dbReference type="PANTHER" id="PTHR43784:SF2">
    <property type="entry name" value="GDSL-LIKE LIPASE_ACYLHYDROLASE, PUTATIVE (AFU_ORTHOLOGUE AFUA_2G00820)-RELATED"/>
    <property type="match status" value="1"/>
</dbReference>
<dbReference type="Pfam" id="PF13472">
    <property type="entry name" value="Lipase_GDSL_2"/>
    <property type="match status" value="1"/>
</dbReference>
<dbReference type="AlphaFoldDB" id="A0A7H8NK85"/>
<dbReference type="SUPFAM" id="SSF52266">
    <property type="entry name" value="SGNH hydrolase"/>
    <property type="match status" value="1"/>
</dbReference>
<sequence>MALGDSLTAGVGDPAPGGGWRGWAALLAGALVPGDAPDRATEPVGGCAGVAGADPDPARSGDPAGGPYVGVGGRLDGRARRVEFVNLARSGALVAEMVEAQLPAARRSRPELASVVVGGNDTLRAAFDIGQLARTLDLAMRGLRADGAILLTACLPDPGRALGLPRPLAAPLTRRMRALNTVVHVLARRYGAVHVHLAGCAWVTDRAARGVDRLHPSELGHRLLAREFHVALGRRGARLGPAPSVEPDGPPPTFADGTWWLATRGTRWVFDRCRDLLPDLVRQAALESGHHLTGTAHLLDARARAATRGALTATRGAPARALGAGSAA</sequence>
<evidence type="ECO:0000256" key="1">
    <source>
        <dbReference type="SAM" id="MobiDB-lite"/>
    </source>
</evidence>
<keyword evidence="3" id="KW-0378">Hydrolase</keyword>
<organism evidence="3 4">
    <name type="scientific">Streptomyces buecherae</name>
    <dbReference type="NCBI Taxonomy" id="2763006"/>
    <lineage>
        <taxon>Bacteria</taxon>
        <taxon>Bacillati</taxon>
        <taxon>Actinomycetota</taxon>
        <taxon>Actinomycetes</taxon>
        <taxon>Kitasatosporales</taxon>
        <taxon>Streptomycetaceae</taxon>
        <taxon>Streptomyces</taxon>
    </lineage>
</organism>
<dbReference type="EMBL" id="CP054929">
    <property type="protein sequence ID" value="QKW54969.1"/>
    <property type="molecule type" value="Genomic_DNA"/>
</dbReference>
<dbReference type="Proteomes" id="UP000509303">
    <property type="component" value="Chromosome"/>
</dbReference>
<dbReference type="InterPro" id="IPR013830">
    <property type="entry name" value="SGNH_hydro"/>
</dbReference>
<dbReference type="PANTHER" id="PTHR43784">
    <property type="entry name" value="GDSL-LIKE LIPASE/ACYLHYDROLASE, PUTATIVE (AFU_ORTHOLOGUE AFUA_2G00820)-RELATED"/>
    <property type="match status" value="1"/>
</dbReference>
<evidence type="ECO:0000313" key="4">
    <source>
        <dbReference type="Proteomes" id="UP000509303"/>
    </source>
</evidence>
<feature type="region of interest" description="Disordered" evidence="1">
    <location>
        <begin position="42"/>
        <end position="65"/>
    </location>
</feature>
<dbReference type="InterPro" id="IPR053140">
    <property type="entry name" value="GDSL_Rv0518-like"/>
</dbReference>
<gene>
    <name evidence="3" type="ORF">HUT08_33725</name>
</gene>
<evidence type="ECO:0000259" key="2">
    <source>
        <dbReference type="Pfam" id="PF13472"/>
    </source>
</evidence>
<reference evidence="3 4" key="1">
    <citation type="submission" date="2020-06" db="EMBL/GenBank/DDBJ databases">
        <title>Genome mining for natural products.</title>
        <authorList>
            <person name="Zhang B."/>
            <person name="Shi J."/>
            <person name="Ge H."/>
        </authorList>
    </citation>
    <scope>NUCLEOTIDE SEQUENCE [LARGE SCALE GENOMIC DNA]</scope>
    <source>
        <strain evidence="3 4">NA00687</strain>
    </source>
</reference>
<proteinExistence type="predicted"/>
<name>A0A7H8NK85_9ACTN</name>
<keyword evidence="4" id="KW-1185">Reference proteome</keyword>
<evidence type="ECO:0000313" key="3">
    <source>
        <dbReference type="EMBL" id="QKW54969.1"/>
    </source>
</evidence>
<dbReference type="GO" id="GO:0016787">
    <property type="term" value="F:hydrolase activity"/>
    <property type="evidence" value="ECO:0007669"/>
    <property type="project" value="UniProtKB-KW"/>
</dbReference>
<dbReference type="InterPro" id="IPR036514">
    <property type="entry name" value="SGNH_hydro_sf"/>
</dbReference>
<protein>
    <submittedName>
        <fullName evidence="3">SGNH/GDSL hydrolase family protein</fullName>
    </submittedName>
</protein>